<dbReference type="InterPro" id="IPR052336">
    <property type="entry name" value="MlaD_Phospholipid_Transporter"/>
</dbReference>
<evidence type="ECO:0000259" key="4">
    <source>
        <dbReference type="Pfam" id="PF11887"/>
    </source>
</evidence>
<feature type="domain" description="Mammalian cell entry C-terminal" evidence="4">
    <location>
        <begin position="130"/>
        <end position="289"/>
    </location>
</feature>
<evidence type="ECO:0000313" key="6">
    <source>
        <dbReference type="Proteomes" id="UP000510682"/>
    </source>
</evidence>
<dbReference type="Pfam" id="PF02470">
    <property type="entry name" value="MlaD"/>
    <property type="match status" value="1"/>
</dbReference>
<dbReference type="KEGG" id="mgor:H0P51_13855"/>
<dbReference type="InterPro" id="IPR024516">
    <property type="entry name" value="Mce_C"/>
</dbReference>
<proteinExistence type="predicted"/>
<keyword evidence="2" id="KW-0472">Membrane</keyword>
<evidence type="ECO:0000256" key="1">
    <source>
        <dbReference type="SAM" id="MobiDB-lite"/>
    </source>
</evidence>
<sequence length="471" mass="50295">MTHSTPVPKPGRLRSKGGQISLAVLLAVVLVGGVVVMVRVVTGAGRIHMTAYFDNSNGIFAGDSVVVLGVPVGKIDRIEPEPDRVKISFWVRDSYQIPADAKAVILSPSLVTVRALQLTPAYNGGPTMGDHALIPRERTAVPVEWDDFRQQLERLTDTLQPTQPGGVSTLGQFVNTVADNLRGQGPDIRNTIIKLSQAISALGDHSGDLFTTIKNLSVLVSALHDSSDLLRHLNQNLAQVTGLLANDPNEVGNALRDLNEVADDVTNFVAENREALGTTSDRLASVSNAVVESLDDIKQTLHIGTPAFQNFANIYQPANVALTGAIAVTNFANPVQFLCSAVQAASRLGAEQSAKLCVQYLAPIIKNRQYSFPPLGFNPFSGVMARPNEITYSEDWLRPDYIPPPAPRNGEPAPPSAPLPAPNSIYNYFGNGMVDPNHANPPFVPARLPDPIPTNPASGLEGMMVPPGGGQ</sequence>
<dbReference type="PANTHER" id="PTHR33371:SF4">
    <property type="entry name" value="INTERMEMBRANE PHOSPHOLIPID TRANSPORT SYSTEM BINDING PROTEIN MLAD"/>
    <property type="match status" value="1"/>
</dbReference>
<dbReference type="Pfam" id="PF11887">
    <property type="entry name" value="Mce4_CUP1"/>
    <property type="match status" value="1"/>
</dbReference>
<evidence type="ECO:0000259" key="3">
    <source>
        <dbReference type="Pfam" id="PF02470"/>
    </source>
</evidence>
<dbReference type="AlphaFoldDB" id="A0A7D6IBV4"/>
<dbReference type="InterPro" id="IPR005693">
    <property type="entry name" value="Mce"/>
</dbReference>
<dbReference type="PANTHER" id="PTHR33371">
    <property type="entry name" value="INTERMEMBRANE PHOSPHOLIPID TRANSPORT SYSTEM BINDING PROTEIN MLAD-RELATED"/>
    <property type="match status" value="1"/>
</dbReference>
<keyword evidence="6" id="KW-1185">Reference proteome</keyword>
<dbReference type="NCBIfam" id="TIGR00996">
    <property type="entry name" value="Mtu_fam_mce"/>
    <property type="match status" value="1"/>
</dbReference>
<feature type="transmembrane region" description="Helical" evidence="2">
    <location>
        <begin position="20"/>
        <end position="41"/>
    </location>
</feature>
<evidence type="ECO:0000256" key="2">
    <source>
        <dbReference type="SAM" id="Phobius"/>
    </source>
</evidence>
<dbReference type="InterPro" id="IPR003399">
    <property type="entry name" value="Mce/MlaD"/>
</dbReference>
<protein>
    <submittedName>
        <fullName evidence="5">MCE family protein</fullName>
    </submittedName>
</protein>
<gene>
    <name evidence="5" type="ORF">H0P51_13855</name>
</gene>
<feature type="region of interest" description="Disordered" evidence="1">
    <location>
        <begin position="449"/>
        <end position="471"/>
    </location>
</feature>
<evidence type="ECO:0000313" key="5">
    <source>
        <dbReference type="EMBL" id="QLL09837.1"/>
    </source>
</evidence>
<feature type="domain" description="Mce/MlaD" evidence="3">
    <location>
        <begin position="47"/>
        <end position="120"/>
    </location>
</feature>
<reference evidence="5 6" key="2">
    <citation type="submission" date="2020-07" db="EMBL/GenBank/DDBJ databases">
        <authorList>
            <person name="Yu X."/>
        </authorList>
    </citation>
    <scope>NUCLEOTIDE SEQUENCE [LARGE SCALE GENOMIC DNA]</scope>
    <source>
        <strain evidence="6">24</strain>
    </source>
</reference>
<dbReference type="EMBL" id="CP059165">
    <property type="protein sequence ID" value="QLL09837.1"/>
    <property type="molecule type" value="Genomic_DNA"/>
</dbReference>
<organism evidence="5 6">
    <name type="scientific">Mycobacterium vicinigordonae</name>
    <dbReference type="NCBI Taxonomy" id="1719132"/>
    <lineage>
        <taxon>Bacteria</taxon>
        <taxon>Bacillati</taxon>
        <taxon>Actinomycetota</taxon>
        <taxon>Actinomycetes</taxon>
        <taxon>Mycobacteriales</taxon>
        <taxon>Mycobacteriaceae</taxon>
        <taxon>Mycobacterium</taxon>
    </lineage>
</organism>
<reference evidence="6" key="1">
    <citation type="submission" date="2020-07" db="EMBL/GenBank/DDBJ databases">
        <title>Description of Mycobacterium gordonae subsp. intergordonae subsp.nov. and Mycobacterium gordonae subsp. gordonae subsp. nov.</title>
        <authorList>
            <person name="Yu X."/>
        </authorList>
    </citation>
    <scope>NUCLEOTIDE SEQUENCE [LARGE SCALE GENOMIC DNA]</scope>
    <source>
        <strain evidence="6">24</strain>
    </source>
</reference>
<keyword evidence="2" id="KW-0812">Transmembrane</keyword>
<dbReference type="GO" id="GO:0005576">
    <property type="term" value="C:extracellular region"/>
    <property type="evidence" value="ECO:0007669"/>
    <property type="project" value="TreeGrafter"/>
</dbReference>
<accession>A0A7D6IBV4</accession>
<keyword evidence="2" id="KW-1133">Transmembrane helix</keyword>
<name>A0A7D6IBV4_9MYCO</name>
<dbReference type="Proteomes" id="UP000510682">
    <property type="component" value="Chromosome"/>
</dbReference>
<reference evidence="6" key="3">
    <citation type="submission" date="2023-07" db="EMBL/GenBank/DDBJ databases">
        <title>Description of Mycobacterium gordonae subsp. intergordonae subsp.nov. and Mycobacterium gordonae subsp. gordonae subsp. nov.</title>
        <authorList>
            <person name="Huang H."/>
        </authorList>
    </citation>
    <scope>NUCLEOTIDE SEQUENCE [LARGE SCALE GENOMIC DNA]</scope>
    <source>
        <strain evidence="6">24</strain>
    </source>
</reference>